<feature type="chain" id="PRO_5022092343" evidence="3">
    <location>
        <begin position="19"/>
        <end position="264"/>
    </location>
</feature>
<accession>A0A521E8X1</accession>
<sequence>MKKTIYILLLATILIACGSNKSKVEEIQVEIPAALNDNTVAKELIEDMTDAVNSCRQNMATGAKFAIEQEKSGSDSLTVRQGFKAAKFAAKMMIAAKKIEKVKDEALQLKEQLNATEWAALETKLDELETRVGDLNPEDLGLSEEEIARFKAEGELHIGKEAMAKTDEPVTEKELAANQEDLENGAALRELEESVVQTANENDKMQQAENDSAGGSGWFVILFIILVFVLIIFGVTRRVKSYKQKFRNTSNTFSQIRNQFNNKN</sequence>
<evidence type="ECO:0000256" key="1">
    <source>
        <dbReference type="SAM" id="Coils"/>
    </source>
</evidence>
<evidence type="ECO:0000313" key="4">
    <source>
        <dbReference type="EMBL" id="SMO80367.1"/>
    </source>
</evidence>
<dbReference type="EMBL" id="FXTB01000008">
    <property type="protein sequence ID" value="SMO80367.1"/>
    <property type="molecule type" value="Genomic_DNA"/>
</dbReference>
<dbReference type="AlphaFoldDB" id="A0A521E8X1"/>
<keyword evidence="2" id="KW-0472">Membrane</keyword>
<evidence type="ECO:0000313" key="5">
    <source>
        <dbReference type="Proteomes" id="UP000319040"/>
    </source>
</evidence>
<keyword evidence="3" id="KW-0732">Signal</keyword>
<feature type="coiled-coil region" evidence="1">
    <location>
        <begin position="92"/>
        <end position="119"/>
    </location>
</feature>
<gene>
    <name evidence="4" type="ORF">SAMN06265379_10837</name>
</gene>
<proteinExistence type="predicted"/>
<dbReference type="Proteomes" id="UP000319040">
    <property type="component" value="Unassembled WGS sequence"/>
</dbReference>
<keyword evidence="2" id="KW-1133">Transmembrane helix</keyword>
<organism evidence="4 5">
    <name type="scientific">Saccharicrinis carchari</name>
    <dbReference type="NCBI Taxonomy" id="1168039"/>
    <lineage>
        <taxon>Bacteria</taxon>
        <taxon>Pseudomonadati</taxon>
        <taxon>Bacteroidota</taxon>
        <taxon>Bacteroidia</taxon>
        <taxon>Marinilabiliales</taxon>
        <taxon>Marinilabiliaceae</taxon>
        <taxon>Saccharicrinis</taxon>
    </lineage>
</organism>
<keyword evidence="1" id="KW-0175">Coiled coil</keyword>
<keyword evidence="2" id="KW-0812">Transmembrane</keyword>
<reference evidence="4 5" key="1">
    <citation type="submission" date="2017-05" db="EMBL/GenBank/DDBJ databases">
        <authorList>
            <person name="Varghese N."/>
            <person name="Submissions S."/>
        </authorList>
    </citation>
    <scope>NUCLEOTIDE SEQUENCE [LARGE SCALE GENOMIC DNA]</scope>
    <source>
        <strain evidence="4 5">DSM 27040</strain>
    </source>
</reference>
<name>A0A521E8X1_SACCC</name>
<feature type="signal peptide" evidence="3">
    <location>
        <begin position="1"/>
        <end position="18"/>
    </location>
</feature>
<dbReference type="RefSeq" id="WP_142534094.1">
    <property type="nucleotide sequence ID" value="NZ_FXTB01000008.1"/>
</dbReference>
<protein>
    <submittedName>
        <fullName evidence="4">Uncharacterized protein</fullName>
    </submittedName>
</protein>
<keyword evidence="5" id="KW-1185">Reference proteome</keyword>
<dbReference type="PROSITE" id="PS51257">
    <property type="entry name" value="PROKAR_LIPOPROTEIN"/>
    <property type="match status" value="1"/>
</dbReference>
<evidence type="ECO:0000256" key="3">
    <source>
        <dbReference type="SAM" id="SignalP"/>
    </source>
</evidence>
<evidence type="ECO:0000256" key="2">
    <source>
        <dbReference type="SAM" id="Phobius"/>
    </source>
</evidence>
<feature type="transmembrane region" description="Helical" evidence="2">
    <location>
        <begin position="215"/>
        <end position="235"/>
    </location>
</feature>